<feature type="region of interest" description="Disordered" evidence="1">
    <location>
        <begin position="1"/>
        <end position="34"/>
    </location>
</feature>
<gene>
    <name evidence="2" type="ORF">IL334_006231</name>
</gene>
<feature type="region of interest" description="Disordered" evidence="1">
    <location>
        <begin position="597"/>
        <end position="778"/>
    </location>
</feature>
<feature type="region of interest" description="Disordered" evidence="1">
    <location>
        <begin position="52"/>
        <end position="153"/>
    </location>
</feature>
<evidence type="ECO:0000256" key="1">
    <source>
        <dbReference type="SAM" id="MobiDB-lite"/>
    </source>
</evidence>
<feature type="compositionally biased region" description="Basic residues" evidence="1">
    <location>
        <begin position="765"/>
        <end position="778"/>
    </location>
</feature>
<dbReference type="Proteomes" id="UP001329825">
    <property type="component" value="Chromosome 8"/>
</dbReference>
<feature type="compositionally biased region" description="Basic and acidic residues" evidence="1">
    <location>
        <begin position="732"/>
        <end position="743"/>
    </location>
</feature>
<feature type="compositionally biased region" description="Polar residues" evidence="1">
    <location>
        <begin position="558"/>
        <end position="571"/>
    </location>
</feature>
<accession>A0ABZ1D5D3</accession>
<feature type="region of interest" description="Disordered" evidence="1">
    <location>
        <begin position="558"/>
        <end position="578"/>
    </location>
</feature>
<feature type="compositionally biased region" description="Polar residues" evidence="1">
    <location>
        <begin position="373"/>
        <end position="382"/>
    </location>
</feature>
<evidence type="ECO:0000313" key="2">
    <source>
        <dbReference type="EMBL" id="WRT69247.1"/>
    </source>
</evidence>
<reference evidence="2 3" key="1">
    <citation type="submission" date="2024-01" db="EMBL/GenBank/DDBJ databases">
        <title>Comparative genomics of Cryptococcus and Kwoniella reveals pathogenesis evolution and contrasting modes of karyotype evolution via chromosome fusion or intercentromeric recombination.</title>
        <authorList>
            <person name="Coelho M.A."/>
            <person name="David-Palma M."/>
            <person name="Shea T."/>
            <person name="Bowers K."/>
            <person name="McGinley-Smith S."/>
            <person name="Mohammad A.W."/>
            <person name="Gnirke A."/>
            <person name="Yurkov A.M."/>
            <person name="Nowrousian M."/>
            <person name="Sun S."/>
            <person name="Cuomo C.A."/>
            <person name="Heitman J."/>
        </authorList>
    </citation>
    <scope>NUCLEOTIDE SEQUENCE [LARGE SCALE GENOMIC DNA]</scope>
    <source>
        <strain evidence="2">CBS 11374</strain>
    </source>
</reference>
<feature type="compositionally biased region" description="Low complexity" evidence="1">
    <location>
        <begin position="682"/>
        <end position="693"/>
    </location>
</feature>
<feature type="compositionally biased region" description="Polar residues" evidence="1">
    <location>
        <begin position="343"/>
        <end position="353"/>
    </location>
</feature>
<feature type="region of interest" description="Disordered" evidence="1">
    <location>
        <begin position="272"/>
        <end position="382"/>
    </location>
</feature>
<feature type="compositionally biased region" description="Polar residues" evidence="1">
    <location>
        <begin position="108"/>
        <end position="121"/>
    </location>
</feature>
<feature type="compositionally biased region" description="Low complexity" evidence="1">
    <location>
        <begin position="55"/>
        <end position="107"/>
    </location>
</feature>
<dbReference type="RefSeq" id="XP_062793986.1">
    <property type="nucleotide sequence ID" value="XM_062937935.1"/>
</dbReference>
<feature type="compositionally biased region" description="Basic and acidic residues" evidence="1">
    <location>
        <begin position="123"/>
        <end position="133"/>
    </location>
</feature>
<dbReference type="EMBL" id="CP141888">
    <property type="protein sequence ID" value="WRT69247.1"/>
    <property type="molecule type" value="Genomic_DNA"/>
</dbReference>
<feature type="compositionally biased region" description="Low complexity" evidence="1">
    <location>
        <begin position="709"/>
        <end position="731"/>
    </location>
</feature>
<dbReference type="GeneID" id="87958361"/>
<protein>
    <submittedName>
        <fullName evidence="2">Uncharacterized protein</fullName>
    </submittedName>
</protein>
<feature type="compositionally biased region" description="Low complexity" evidence="1">
    <location>
        <begin position="287"/>
        <end position="297"/>
    </location>
</feature>
<feature type="compositionally biased region" description="Low complexity" evidence="1">
    <location>
        <begin position="313"/>
        <end position="330"/>
    </location>
</feature>
<organism evidence="2 3">
    <name type="scientific">Kwoniella shivajii</name>
    <dbReference type="NCBI Taxonomy" id="564305"/>
    <lineage>
        <taxon>Eukaryota</taxon>
        <taxon>Fungi</taxon>
        <taxon>Dikarya</taxon>
        <taxon>Basidiomycota</taxon>
        <taxon>Agaricomycotina</taxon>
        <taxon>Tremellomycetes</taxon>
        <taxon>Tremellales</taxon>
        <taxon>Cryptococcaceae</taxon>
        <taxon>Kwoniella</taxon>
    </lineage>
</organism>
<proteinExistence type="predicted"/>
<name>A0ABZ1D5D3_9TREE</name>
<evidence type="ECO:0000313" key="3">
    <source>
        <dbReference type="Proteomes" id="UP001329825"/>
    </source>
</evidence>
<feature type="compositionally biased region" description="Low complexity" evidence="1">
    <location>
        <begin position="614"/>
        <end position="638"/>
    </location>
</feature>
<sequence>MTTTQTLSSIPDNFINSKAQSSRRISSYDSTMNNFPRRLSTTLAVVPENHGQIDTTTSTQSTSSSGSSVPSTSRPLPVQSQIQGSSSSSNRLSNASINQSQSQSQKSVRPQNQSTRSSVSNFRDLDKDLEMAMRRSPGKNRTKSMDLSSQPRSKSKRADWVIDLLEAQKGVETWIEDQRVILVLGDASPSSLAPILHDPAFSDTLLLVGSREPLPAIEALLSPSHLMSSSPEQQIFPTVQPFNSTAKSDDTDVHALTVLLAQATIIAQQYRSKPRGWSSLSRPRTESFASSSASNSPPSTPPMRKRVLPSFGLNTSSSARSSLDSNASTSDRPRSASVYDANSAESTPRPNATKNRKSGRESIFGGLRRNSDSSEMTNGKISATSNGSLFDAVINFVPNMNNFKPERALQDMLHQSVVVTTGIMPSLTAQVGKSTSSPINQMPISLIHVLPQTMPIPLPSVIESFLLSLLPTFQHRCPREIFGSVVSSPVWLSPFIDASGMGSEQGSEDVSASQVLLFGGVRCPYQVLDSTGDYRPRAFLSSWKNCIAMPGLISQSRNPTNANSVTISTIQSEREEKQQLQLQLQNSLPPSIAYKNVKAKTPHSTQSRSPSPPKKSSLPRSVSMPISSSMSSLGIASVPGSLTQTTKRSKLHVSHTPPISEDDLELDSQGQKSGDRNEVEKSNANPESNSSSAGMSKDVSNPPSTPDLDPSSISSCASSDSPIETGSNNSNSRRESEICDAKSADQAVTQEKPAIIVTGNGNGKRTLKNWFRRNRNGQ</sequence>
<keyword evidence="3" id="KW-1185">Reference proteome</keyword>